<name>A0A2S5R8L3_9PROT</name>
<comment type="caution">
    <text evidence="2">The sequence shown here is derived from an EMBL/GenBank/DDBJ whole genome shotgun (WGS) entry which is preliminary data.</text>
</comment>
<organism evidence="2 3">
    <name type="scientific">Holospora curviuscula</name>
    <dbReference type="NCBI Taxonomy" id="1082868"/>
    <lineage>
        <taxon>Bacteria</taxon>
        <taxon>Pseudomonadati</taxon>
        <taxon>Pseudomonadota</taxon>
        <taxon>Alphaproteobacteria</taxon>
        <taxon>Holosporales</taxon>
        <taxon>Holosporaceae</taxon>
        <taxon>Holospora</taxon>
    </lineage>
</organism>
<keyword evidence="3" id="KW-1185">Reference proteome</keyword>
<proteinExistence type="predicted"/>
<reference evidence="2 3" key="1">
    <citation type="submission" date="2017-11" db="EMBL/GenBank/DDBJ databases">
        <title>Comparative genomic analysis of Holospora spp., intranuclear symbionts of paramecia.</title>
        <authorList>
            <person name="Garushyants S.K."/>
            <person name="Beliavskaya A."/>
            <person name="Malko D.B."/>
            <person name="Logacheva M.D."/>
            <person name="Rautian M.S."/>
            <person name="Gelfand M.S."/>
        </authorList>
    </citation>
    <scope>NUCLEOTIDE SEQUENCE [LARGE SCALE GENOMIC DNA]</scope>
    <source>
        <strain evidence="3">02AZ16</strain>
    </source>
</reference>
<evidence type="ECO:0000313" key="2">
    <source>
        <dbReference type="EMBL" id="PPE03475.1"/>
    </source>
</evidence>
<dbReference type="EMBL" id="PHHC01000097">
    <property type="protein sequence ID" value="PPE03475.1"/>
    <property type="molecule type" value="Genomic_DNA"/>
</dbReference>
<dbReference type="Pfam" id="PF03050">
    <property type="entry name" value="DDE_Tnp_IS66"/>
    <property type="match status" value="1"/>
</dbReference>
<gene>
    <name evidence="2" type="ORF">HCUR_01078</name>
</gene>
<dbReference type="Proteomes" id="UP000239425">
    <property type="component" value="Unassembled WGS sequence"/>
</dbReference>
<feature type="domain" description="Transposase IS66 central" evidence="1">
    <location>
        <begin position="8"/>
        <end position="52"/>
    </location>
</feature>
<dbReference type="InterPro" id="IPR004291">
    <property type="entry name" value="Transposase_IS66_central"/>
</dbReference>
<sequence length="69" mass="7823">MEKNDSKRGTCVKGKGYNLLVRFQDRKEGILLVLKIPWVPFTNNVAERDLRMDEGAAKSFKVLANSLGR</sequence>
<accession>A0A2S5R8L3</accession>
<evidence type="ECO:0000313" key="3">
    <source>
        <dbReference type="Proteomes" id="UP000239425"/>
    </source>
</evidence>
<dbReference type="AlphaFoldDB" id="A0A2S5R8L3"/>
<protein>
    <recommendedName>
        <fullName evidence="1">Transposase IS66 central domain-containing protein</fullName>
    </recommendedName>
</protein>
<evidence type="ECO:0000259" key="1">
    <source>
        <dbReference type="Pfam" id="PF03050"/>
    </source>
</evidence>